<gene>
    <name evidence="1" type="ORF">Malapachy_3052</name>
</gene>
<proteinExistence type="predicted"/>
<evidence type="ECO:0000313" key="2">
    <source>
        <dbReference type="Proteomes" id="UP000037751"/>
    </source>
</evidence>
<organism evidence="1 2">
    <name type="scientific">Malassezia pachydermatis</name>
    <dbReference type="NCBI Taxonomy" id="77020"/>
    <lineage>
        <taxon>Eukaryota</taxon>
        <taxon>Fungi</taxon>
        <taxon>Dikarya</taxon>
        <taxon>Basidiomycota</taxon>
        <taxon>Ustilaginomycotina</taxon>
        <taxon>Malasseziomycetes</taxon>
        <taxon>Malasseziales</taxon>
        <taxon>Malasseziaceae</taxon>
        <taxon>Malassezia</taxon>
    </lineage>
</organism>
<reference evidence="1 2" key="1">
    <citation type="submission" date="2015-07" db="EMBL/GenBank/DDBJ databases">
        <title>Draft Genome Sequence of Malassezia furfur CBS1878 and Malassezia pachydermatis CBS1879.</title>
        <authorList>
            <person name="Triana S."/>
            <person name="Ohm R."/>
            <person name="Gonzalez A."/>
            <person name="DeCock H."/>
            <person name="Restrepo S."/>
            <person name="Celis A."/>
        </authorList>
    </citation>
    <scope>NUCLEOTIDE SEQUENCE [LARGE SCALE GENOMIC DNA]</scope>
    <source>
        <strain evidence="1 2">CBS 1879</strain>
    </source>
</reference>
<dbReference type="RefSeq" id="XP_017993669.1">
    <property type="nucleotide sequence ID" value="XM_018137531.1"/>
</dbReference>
<keyword evidence="2" id="KW-1185">Reference proteome</keyword>
<comment type="caution">
    <text evidence="1">The sequence shown here is derived from an EMBL/GenBank/DDBJ whole genome shotgun (WGS) entry which is preliminary data.</text>
</comment>
<dbReference type="EMBL" id="LGAV01000001">
    <property type="protein sequence ID" value="KOS16037.1"/>
    <property type="molecule type" value="Genomic_DNA"/>
</dbReference>
<dbReference type="VEuPathDB" id="FungiDB:Malapachy_3052"/>
<dbReference type="GeneID" id="28729407"/>
<evidence type="ECO:0000313" key="1">
    <source>
        <dbReference type="EMBL" id="KOS16037.1"/>
    </source>
</evidence>
<sequence>MSSSVAANGTASSTDVQKMIQAIDALQQVHLPAVRRAMDALFERITIGLAGEADGQAVEDALDVAQTQIQALSEHLQAHGLAGLTTNEPGSDTQRDLRATTRALFDQRTRLSDATALVASILSKT</sequence>
<name>A0A0M8MST1_9BASI</name>
<dbReference type="Proteomes" id="UP000037751">
    <property type="component" value="Unassembled WGS sequence"/>
</dbReference>
<protein>
    <submittedName>
        <fullName evidence="1">Uncharacterized protein</fullName>
    </submittedName>
</protein>
<dbReference type="AlphaFoldDB" id="A0A0M8MST1"/>
<accession>A0A0M8MST1</accession>
<dbReference type="OrthoDB" id="3361633at2759"/>